<reference evidence="1 2" key="1">
    <citation type="submission" date="2022-06" db="EMBL/GenBank/DDBJ databases">
        <title>Isolation of gut microbiota from human fecal samples.</title>
        <authorList>
            <person name="Pamer E.G."/>
            <person name="Barat B."/>
            <person name="Waligurski E."/>
            <person name="Medina S."/>
            <person name="Paddock L."/>
            <person name="Mostad J."/>
        </authorList>
    </citation>
    <scope>NUCLEOTIDE SEQUENCE [LARGE SCALE GENOMIC DNA]</scope>
    <source>
        <strain evidence="1 2">DFI.6.1</strain>
    </source>
</reference>
<proteinExistence type="predicted"/>
<evidence type="ECO:0000313" key="2">
    <source>
        <dbReference type="Proteomes" id="UP001524435"/>
    </source>
</evidence>
<organism evidence="1 2">
    <name type="scientific">Massilicoli timonensis</name>
    <dbReference type="NCBI Taxonomy" id="2015901"/>
    <lineage>
        <taxon>Bacteria</taxon>
        <taxon>Bacillati</taxon>
        <taxon>Bacillota</taxon>
        <taxon>Erysipelotrichia</taxon>
        <taxon>Erysipelotrichales</taxon>
        <taxon>Erysipelotrichaceae</taxon>
        <taxon>Massilicoli</taxon>
    </lineage>
</organism>
<dbReference type="EMBL" id="JANGCH010000015">
    <property type="protein sequence ID" value="MCQ5122451.1"/>
    <property type="molecule type" value="Genomic_DNA"/>
</dbReference>
<dbReference type="RefSeq" id="WP_178200709.1">
    <property type="nucleotide sequence ID" value="NZ_CALVCM010000012.1"/>
</dbReference>
<sequence length="83" mass="9713">MKLEQSICYGSRQAVMQNLIDAGCSKDMIDDLMKQLAEDDMESLLQMLEKHRACLLSMVHQKEKQIDCVDYLVYQIKRSKEEK</sequence>
<protein>
    <submittedName>
        <fullName evidence="1">Uncharacterized protein</fullName>
    </submittedName>
</protein>
<dbReference type="Proteomes" id="UP001524435">
    <property type="component" value="Unassembled WGS sequence"/>
</dbReference>
<comment type="caution">
    <text evidence="1">The sequence shown here is derived from an EMBL/GenBank/DDBJ whole genome shotgun (WGS) entry which is preliminary data.</text>
</comment>
<name>A0ABT1SMK1_9FIRM</name>
<evidence type="ECO:0000313" key="1">
    <source>
        <dbReference type="EMBL" id="MCQ5122451.1"/>
    </source>
</evidence>
<gene>
    <name evidence="1" type="ORF">NE663_09305</name>
</gene>
<keyword evidence="2" id="KW-1185">Reference proteome</keyword>
<accession>A0ABT1SMK1</accession>